<feature type="domain" description="N-acetyltransferase" evidence="2">
    <location>
        <begin position="16"/>
        <end position="171"/>
    </location>
</feature>
<comment type="caution">
    <text evidence="3">The sequence shown here is derived from an EMBL/GenBank/DDBJ whole genome shotgun (WGS) entry which is preliminary data.</text>
</comment>
<dbReference type="InterPro" id="IPR016181">
    <property type="entry name" value="Acyl_CoA_acyltransferase"/>
</dbReference>
<proteinExistence type="predicted"/>
<evidence type="ECO:0000313" key="3">
    <source>
        <dbReference type="EMBL" id="GGQ32449.1"/>
    </source>
</evidence>
<dbReference type="InterPro" id="IPR027455">
    <property type="entry name" value="Sper_AcTfrase_N"/>
</dbReference>
<dbReference type="PROSITE" id="PS51186">
    <property type="entry name" value="GNAT"/>
    <property type="match status" value="1"/>
</dbReference>
<keyword evidence="4" id="KW-1185">Reference proteome</keyword>
<sequence>MAPVGLCRVAGMTGSLRLEKVTPGNVLAACDLKVRPDQERFVAPVARSLAEAYAQPDIAWPRLVFDGDRLVAFVMAFFDVRFNPGDPDDRPRSGLWRLAVAAGEQGRGYGSFAVREVCEEVRRRGQTRVTVTWHPGEGGPEPFYLKLGFRPTGEKSEDELVGELDLNRPGRGSGT</sequence>
<evidence type="ECO:0000259" key="2">
    <source>
        <dbReference type="PROSITE" id="PS51186"/>
    </source>
</evidence>
<dbReference type="Pfam" id="PF00583">
    <property type="entry name" value="Acetyltransf_1"/>
    <property type="match status" value="1"/>
</dbReference>
<evidence type="ECO:0000256" key="1">
    <source>
        <dbReference type="SAM" id="MobiDB-lite"/>
    </source>
</evidence>
<feature type="region of interest" description="Disordered" evidence="1">
    <location>
        <begin position="154"/>
        <end position="175"/>
    </location>
</feature>
<dbReference type="SUPFAM" id="SSF55729">
    <property type="entry name" value="Acyl-CoA N-acyltransferases (Nat)"/>
    <property type="match status" value="1"/>
</dbReference>
<protein>
    <submittedName>
        <fullName evidence="3">N-acetyltransferase</fullName>
    </submittedName>
</protein>
<dbReference type="EMBL" id="BMQJ01000031">
    <property type="protein sequence ID" value="GGQ32449.1"/>
    <property type="molecule type" value="Genomic_DNA"/>
</dbReference>
<dbReference type="Proteomes" id="UP000611554">
    <property type="component" value="Unassembled WGS sequence"/>
</dbReference>
<evidence type="ECO:0000313" key="4">
    <source>
        <dbReference type="Proteomes" id="UP000611554"/>
    </source>
</evidence>
<dbReference type="InterPro" id="IPR000182">
    <property type="entry name" value="GNAT_dom"/>
</dbReference>
<gene>
    <name evidence="3" type="ORF">GCM10010140_73110</name>
</gene>
<accession>A0ABQ2RKC9</accession>
<dbReference type="Gene3D" id="1.10.287.900">
    <property type="entry name" value="The crystal structure of the spermine/spermidine acetyltransferase from enterococcus faecali"/>
    <property type="match status" value="1"/>
</dbReference>
<reference evidence="4" key="1">
    <citation type="journal article" date="2019" name="Int. J. Syst. Evol. Microbiol.">
        <title>The Global Catalogue of Microorganisms (GCM) 10K type strain sequencing project: providing services to taxonomists for standard genome sequencing and annotation.</title>
        <authorList>
            <consortium name="The Broad Institute Genomics Platform"/>
            <consortium name="The Broad Institute Genome Sequencing Center for Infectious Disease"/>
            <person name="Wu L."/>
            <person name="Ma J."/>
        </authorList>
    </citation>
    <scope>NUCLEOTIDE SEQUENCE [LARGE SCALE GENOMIC DNA]</scope>
    <source>
        <strain evidence="4">JCM 3115</strain>
    </source>
</reference>
<name>A0ABQ2RKC9_9ACTN</name>
<dbReference type="CDD" id="cd04301">
    <property type="entry name" value="NAT_SF"/>
    <property type="match status" value="1"/>
</dbReference>
<dbReference type="Gene3D" id="3.40.630.30">
    <property type="match status" value="1"/>
</dbReference>
<organism evidence="3 4">
    <name type="scientific">Streptosporangium pseudovulgare</name>
    <dbReference type="NCBI Taxonomy" id="35765"/>
    <lineage>
        <taxon>Bacteria</taxon>
        <taxon>Bacillati</taxon>
        <taxon>Actinomycetota</taxon>
        <taxon>Actinomycetes</taxon>
        <taxon>Streptosporangiales</taxon>
        <taxon>Streptosporangiaceae</taxon>
        <taxon>Streptosporangium</taxon>
    </lineage>
</organism>